<feature type="binding site" evidence="13">
    <location>
        <position position="272"/>
    </location>
    <ligand>
        <name>sn-glycerol 3-phosphate</name>
        <dbReference type="ChEBI" id="CHEBI:57597"/>
    </ligand>
</feature>
<dbReference type="InterPro" id="IPR011128">
    <property type="entry name" value="G3P_DH_NAD-dep_N"/>
</dbReference>
<feature type="binding site" evidence="13">
    <location>
        <position position="156"/>
    </location>
    <ligand>
        <name>sn-glycerol 3-phosphate</name>
        <dbReference type="ChEBI" id="CHEBI:57597"/>
    </ligand>
</feature>
<feature type="binding site" evidence="13">
    <location>
        <position position="298"/>
    </location>
    <ligand>
        <name>NADPH</name>
        <dbReference type="ChEBI" id="CHEBI:57783"/>
    </ligand>
</feature>
<keyword evidence="4 13" id="KW-0560">Oxidoreductase</keyword>
<dbReference type="InterPro" id="IPR006109">
    <property type="entry name" value="G3P_DH_NAD-dep_C"/>
</dbReference>
<dbReference type="InterPro" id="IPR006168">
    <property type="entry name" value="G3P_DH_NAD-dep"/>
</dbReference>
<feature type="domain" description="Glycerol-3-phosphate dehydrogenase NAD-dependent C-terminal" evidence="20">
    <location>
        <begin position="198"/>
        <end position="337"/>
    </location>
</feature>
<dbReference type="NCBIfam" id="NF000942">
    <property type="entry name" value="PRK00094.1-4"/>
    <property type="match status" value="1"/>
</dbReference>
<dbReference type="Gene3D" id="3.40.50.720">
    <property type="entry name" value="NAD(P)-binding Rossmann-like Domain"/>
    <property type="match status" value="1"/>
</dbReference>
<feature type="binding site" evidence="13">
    <location>
        <position position="154"/>
    </location>
    <ligand>
        <name>sn-glycerol 3-phosphate</name>
        <dbReference type="ChEBI" id="CHEBI:57597"/>
    </ligand>
</feature>
<feature type="binding site" evidence="13">
    <location>
        <position position="274"/>
    </location>
    <ligand>
        <name>sn-glycerol 3-phosphate</name>
        <dbReference type="ChEBI" id="CHEBI:57597"/>
    </ligand>
</feature>
<feature type="binding site" evidence="13">
    <location>
        <position position="262"/>
    </location>
    <ligand>
        <name>sn-glycerol 3-phosphate</name>
        <dbReference type="ChEBI" id="CHEBI:57597"/>
    </ligand>
</feature>
<dbReference type="Pfam" id="PF07479">
    <property type="entry name" value="NAD_Gly3P_dh_C"/>
    <property type="match status" value="1"/>
</dbReference>
<dbReference type="GO" id="GO:0005975">
    <property type="term" value="P:carbohydrate metabolic process"/>
    <property type="evidence" value="ECO:0007669"/>
    <property type="project" value="InterPro"/>
</dbReference>
<keyword evidence="7 13" id="KW-0594">Phospholipid biosynthesis</keyword>
<feature type="binding site" evidence="13">
    <location>
        <position position="19"/>
    </location>
    <ligand>
        <name>NADPH</name>
        <dbReference type="ChEBI" id="CHEBI:57783"/>
    </ligand>
</feature>
<evidence type="ECO:0000313" key="22">
    <source>
        <dbReference type="Proteomes" id="UP000545386"/>
    </source>
</evidence>
<dbReference type="SUPFAM" id="SSF48179">
    <property type="entry name" value="6-phosphogluconate dehydrogenase C-terminal domain-like"/>
    <property type="match status" value="1"/>
</dbReference>
<dbReference type="HAMAP" id="MF_00394">
    <property type="entry name" value="NAD_Glyc3P_dehydrog"/>
    <property type="match status" value="1"/>
</dbReference>
<keyword evidence="2 13" id="KW-0444">Lipid biosynthesis</keyword>
<keyword evidence="13" id="KW-0547">Nucleotide-binding</keyword>
<evidence type="ECO:0000256" key="6">
    <source>
        <dbReference type="ARBA" id="ARBA00023098"/>
    </source>
</evidence>
<evidence type="ECO:0000256" key="17">
    <source>
        <dbReference type="RuleBase" id="RU000437"/>
    </source>
</evidence>
<dbReference type="PANTHER" id="PTHR11728:SF1">
    <property type="entry name" value="GLYCEROL-3-PHOSPHATE DEHYDROGENASE [NAD(+)] 2, CHLOROPLASTIC"/>
    <property type="match status" value="1"/>
</dbReference>
<feature type="binding site" evidence="13">
    <location>
        <position position="273"/>
    </location>
    <ligand>
        <name>NADPH</name>
        <dbReference type="ChEBI" id="CHEBI:57783"/>
    </ligand>
</feature>
<feature type="binding site" evidence="13">
    <location>
        <position position="55"/>
    </location>
    <ligand>
        <name>NADPH</name>
        <dbReference type="ChEBI" id="CHEBI:57783"/>
    </ligand>
</feature>
<feature type="active site" description="Proton acceptor" evidence="13 14">
    <location>
        <position position="209"/>
    </location>
</feature>
<comment type="subcellular location">
    <subcellularLocation>
        <location evidence="13">Cytoplasm</location>
    </subcellularLocation>
</comment>
<dbReference type="Gene3D" id="1.10.1040.10">
    <property type="entry name" value="N-(1-d-carboxylethyl)-l-norvaline Dehydrogenase, domain 2"/>
    <property type="match status" value="1"/>
</dbReference>
<proteinExistence type="inferred from homology"/>
<name>A0A842HV52_9BURK</name>
<dbReference type="AlphaFoldDB" id="A0A842HV52"/>
<feature type="binding site" evidence="13">
    <location>
        <position position="38"/>
    </location>
    <ligand>
        <name>NADPH</name>
        <dbReference type="ChEBI" id="CHEBI:57783"/>
    </ligand>
</feature>
<reference evidence="21 22" key="1">
    <citation type="submission" date="2020-08" db="EMBL/GenBank/DDBJ databases">
        <title>Paraeoetvoesia sp. YC-7-48 draft genome sequence.</title>
        <authorList>
            <person name="Yao L."/>
        </authorList>
    </citation>
    <scope>NUCLEOTIDE SEQUENCE [LARGE SCALE GENOMIC DNA]</scope>
    <source>
        <strain evidence="22">YC-7-48</strain>
    </source>
</reference>
<feature type="binding site" evidence="15">
    <location>
        <begin position="273"/>
        <end position="274"/>
    </location>
    <ligand>
        <name>substrate</name>
    </ligand>
</feature>
<gene>
    <name evidence="13" type="primary">gpsA</name>
    <name evidence="21" type="ORF">GTU67_12230</name>
</gene>
<evidence type="ECO:0000256" key="15">
    <source>
        <dbReference type="PIRSR" id="PIRSR000114-2"/>
    </source>
</evidence>
<comment type="caution">
    <text evidence="13">Lacks conserved residue(s) required for the propagation of feature annotation.</text>
</comment>
<dbReference type="GO" id="GO:0005829">
    <property type="term" value="C:cytosol"/>
    <property type="evidence" value="ECO:0007669"/>
    <property type="project" value="TreeGrafter"/>
</dbReference>
<keyword evidence="22" id="KW-1185">Reference proteome</keyword>
<feature type="binding site" evidence="13">
    <location>
        <position position="273"/>
    </location>
    <ligand>
        <name>sn-glycerol 3-phosphate</name>
        <dbReference type="ChEBI" id="CHEBI:57597"/>
    </ligand>
</feature>
<dbReference type="EMBL" id="JACJUU010000011">
    <property type="protein sequence ID" value="MBC2770675.1"/>
    <property type="molecule type" value="Genomic_DNA"/>
</dbReference>
<evidence type="ECO:0000256" key="12">
    <source>
        <dbReference type="ARBA" id="ARBA00080511"/>
    </source>
</evidence>
<keyword evidence="6 13" id="KW-0443">Lipid metabolism</keyword>
<evidence type="ECO:0000256" key="9">
    <source>
        <dbReference type="ARBA" id="ARBA00052716"/>
    </source>
</evidence>
<evidence type="ECO:0000256" key="5">
    <source>
        <dbReference type="ARBA" id="ARBA00023027"/>
    </source>
</evidence>
<evidence type="ECO:0000256" key="1">
    <source>
        <dbReference type="ARBA" id="ARBA00011009"/>
    </source>
</evidence>
<keyword evidence="13" id="KW-0963">Cytoplasm</keyword>
<evidence type="ECO:0000256" key="18">
    <source>
        <dbReference type="SAM" id="SignalP"/>
    </source>
</evidence>
<comment type="function">
    <text evidence="13">Catalyzes the reduction of the glycolytic intermediate dihydroxyacetone phosphate (DHAP) to sn-glycerol 3-phosphate (G3P), the key precursor for phospholipid synthesis.</text>
</comment>
<evidence type="ECO:0000256" key="8">
    <source>
        <dbReference type="ARBA" id="ARBA00023264"/>
    </source>
</evidence>
<dbReference type="InterPro" id="IPR013328">
    <property type="entry name" value="6PGD_dom2"/>
</dbReference>
<evidence type="ECO:0000256" key="11">
    <source>
        <dbReference type="ARBA" id="ARBA00069372"/>
    </source>
</evidence>
<comment type="catalytic activity">
    <reaction evidence="9">
        <text>sn-glycerol 3-phosphate + NADP(+) = dihydroxyacetone phosphate + NADPH + H(+)</text>
        <dbReference type="Rhea" id="RHEA:11096"/>
        <dbReference type="ChEBI" id="CHEBI:15378"/>
        <dbReference type="ChEBI" id="CHEBI:57597"/>
        <dbReference type="ChEBI" id="CHEBI:57642"/>
        <dbReference type="ChEBI" id="CHEBI:57783"/>
        <dbReference type="ChEBI" id="CHEBI:58349"/>
        <dbReference type="EC" id="1.1.1.94"/>
    </reaction>
    <physiologicalReaction direction="right-to-left" evidence="9">
        <dbReference type="Rhea" id="RHEA:11098"/>
    </physiologicalReaction>
</comment>
<feature type="binding site" evidence="15">
    <location>
        <position position="123"/>
    </location>
    <ligand>
        <name>substrate</name>
    </ligand>
</feature>
<feature type="binding site" evidence="16">
    <location>
        <begin position="15"/>
        <end position="20"/>
    </location>
    <ligand>
        <name>NAD(+)</name>
        <dbReference type="ChEBI" id="CHEBI:57540"/>
    </ligand>
</feature>
<dbReference type="GO" id="GO:0006650">
    <property type="term" value="P:glycerophospholipid metabolic process"/>
    <property type="evidence" value="ECO:0007669"/>
    <property type="project" value="UniProtKB-UniRule"/>
</dbReference>
<dbReference type="PRINTS" id="PR00077">
    <property type="entry name" value="GPDHDRGNASE"/>
</dbReference>
<organism evidence="21 22">
    <name type="scientific">Pusillimonas minor</name>
    <dbReference type="NCBI Taxonomy" id="2697024"/>
    <lineage>
        <taxon>Bacteria</taxon>
        <taxon>Pseudomonadati</taxon>
        <taxon>Pseudomonadota</taxon>
        <taxon>Betaproteobacteria</taxon>
        <taxon>Burkholderiales</taxon>
        <taxon>Alcaligenaceae</taxon>
        <taxon>Pusillimonas</taxon>
    </lineage>
</organism>
<evidence type="ECO:0000256" key="10">
    <source>
        <dbReference type="ARBA" id="ARBA00066687"/>
    </source>
</evidence>
<dbReference type="GO" id="GO:0046167">
    <property type="term" value="P:glycerol-3-phosphate biosynthetic process"/>
    <property type="evidence" value="ECO:0007669"/>
    <property type="project" value="UniProtKB-UniRule"/>
</dbReference>
<dbReference type="PANTHER" id="PTHR11728">
    <property type="entry name" value="GLYCEROL-3-PHOSPHATE DEHYDROGENASE"/>
    <property type="match status" value="1"/>
</dbReference>
<dbReference type="FunFam" id="1.10.1040.10:FF:000001">
    <property type="entry name" value="Glycerol-3-phosphate dehydrogenase [NAD(P)+]"/>
    <property type="match status" value="1"/>
</dbReference>
<feature type="binding site" evidence="16">
    <location>
        <position position="158"/>
    </location>
    <ligand>
        <name>NAD(+)</name>
        <dbReference type="ChEBI" id="CHEBI:57540"/>
    </ligand>
</feature>
<dbReference type="GO" id="GO:0047952">
    <property type="term" value="F:glycerol-3-phosphate dehydrogenase [NAD(P)+] activity"/>
    <property type="evidence" value="ECO:0007669"/>
    <property type="project" value="UniProtKB-UniRule"/>
</dbReference>
<evidence type="ECO:0000256" key="14">
    <source>
        <dbReference type="PIRSR" id="PIRSR000114-1"/>
    </source>
</evidence>
<feature type="binding site" evidence="13">
    <location>
        <position position="123"/>
    </location>
    <ligand>
        <name>sn-glycerol 3-phosphate</name>
        <dbReference type="ChEBI" id="CHEBI:57597"/>
    </ligand>
</feature>
<protein>
    <recommendedName>
        <fullName evidence="11 13">Glycerol-3-phosphate dehydrogenase [NAD(P)+]</fullName>
        <ecNumber evidence="10 13">1.1.1.94</ecNumber>
    </recommendedName>
    <alternativeName>
        <fullName evidence="13">NAD(P)(+)-dependent glycerol-3-phosphate dehydrogenase</fullName>
    </alternativeName>
    <alternativeName>
        <fullName evidence="12 13">NAD(P)H-dependent dihydroxyacetone-phosphate reductase</fullName>
    </alternativeName>
</protein>
<feature type="binding site" evidence="13">
    <location>
        <position position="209"/>
    </location>
    <ligand>
        <name>sn-glycerol 3-phosphate</name>
        <dbReference type="ChEBI" id="CHEBI:57597"/>
    </ligand>
</feature>
<dbReference type="FunFam" id="3.40.50.720:FF:000019">
    <property type="entry name" value="Glycerol-3-phosphate dehydrogenase [NAD(P)+]"/>
    <property type="match status" value="1"/>
</dbReference>
<dbReference type="PROSITE" id="PS00957">
    <property type="entry name" value="NAD_G3PDH"/>
    <property type="match status" value="1"/>
</dbReference>
<evidence type="ECO:0000256" key="3">
    <source>
        <dbReference type="ARBA" id="ARBA00022857"/>
    </source>
</evidence>
<comment type="catalytic activity">
    <reaction evidence="13">
        <text>sn-glycerol 3-phosphate + NAD(+) = dihydroxyacetone phosphate + NADH + H(+)</text>
        <dbReference type="Rhea" id="RHEA:11092"/>
        <dbReference type="ChEBI" id="CHEBI:15378"/>
        <dbReference type="ChEBI" id="CHEBI:57540"/>
        <dbReference type="ChEBI" id="CHEBI:57597"/>
        <dbReference type="ChEBI" id="CHEBI:57642"/>
        <dbReference type="ChEBI" id="CHEBI:57945"/>
        <dbReference type="EC" id="1.1.1.94"/>
    </reaction>
</comment>
<feature type="signal peptide" evidence="18">
    <location>
        <begin position="1"/>
        <end position="24"/>
    </location>
</feature>
<evidence type="ECO:0000259" key="19">
    <source>
        <dbReference type="Pfam" id="PF01210"/>
    </source>
</evidence>
<evidence type="ECO:0000259" key="20">
    <source>
        <dbReference type="Pfam" id="PF07479"/>
    </source>
</evidence>
<evidence type="ECO:0000256" key="4">
    <source>
        <dbReference type="ARBA" id="ARBA00023002"/>
    </source>
</evidence>
<evidence type="ECO:0000256" key="7">
    <source>
        <dbReference type="ARBA" id="ARBA00023209"/>
    </source>
</evidence>
<dbReference type="InterPro" id="IPR008927">
    <property type="entry name" value="6-PGluconate_DH-like_C_sf"/>
</dbReference>
<evidence type="ECO:0000256" key="16">
    <source>
        <dbReference type="PIRSR" id="PIRSR000114-3"/>
    </source>
</evidence>
<dbReference type="GO" id="GO:0046168">
    <property type="term" value="P:glycerol-3-phosphate catabolic process"/>
    <property type="evidence" value="ECO:0007669"/>
    <property type="project" value="InterPro"/>
</dbReference>
<dbReference type="EC" id="1.1.1.94" evidence="10 13"/>
<feature type="binding site" evidence="13">
    <location>
        <position position="158"/>
    </location>
    <ligand>
        <name>NADPH</name>
        <dbReference type="ChEBI" id="CHEBI:57783"/>
    </ligand>
</feature>
<feature type="binding site" evidence="16">
    <location>
        <position position="273"/>
    </location>
    <ligand>
        <name>NAD(+)</name>
        <dbReference type="ChEBI" id="CHEBI:57540"/>
    </ligand>
</feature>
<keyword evidence="18" id="KW-0732">Signal</keyword>
<dbReference type="RefSeq" id="WP_185780351.1">
    <property type="nucleotide sequence ID" value="NZ_JACJUU010000011.1"/>
</dbReference>
<sequence>MPQSASAPLRVSVLGAGSWGTALAALACANAQVTLWARDAALADAINATHQNARYLPGITLPSALVATSSLSHAVAHACDNQGVPGLVILGVPVAGLESTCAALANELAKLNHPAVSAVWTCKGFEQTSAQLPHAIAQKALASTPGVGLGVVSGPSFAKEVAQGLPVALTVASNNPQVIAATTQALHGSNARIYNSTDVIGVEVGGAMKNVMAIACGISDGLALGTNARAALITRGLAEMQRLGVALGGSADTFAGLTGLGDLVLTATGPLSRNRQVGLAIGEGQTLDTILANGMTAEGVRCARAALALGKQLGVDLPITQAVCDVLFNGLSARQAVSDLLSREAKPETPKPA</sequence>
<dbReference type="GO" id="GO:0051287">
    <property type="term" value="F:NAD binding"/>
    <property type="evidence" value="ECO:0007669"/>
    <property type="project" value="InterPro"/>
</dbReference>
<dbReference type="SUPFAM" id="SSF51735">
    <property type="entry name" value="NAD(P)-binding Rossmann-fold domains"/>
    <property type="match status" value="1"/>
</dbReference>
<dbReference type="InterPro" id="IPR036291">
    <property type="entry name" value="NAD(P)-bd_dom_sf"/>
</dbReference>
<comment type="similarity">
    <text evidence="1 13 17">Belongs to the NAD-dependent glycerol-3-phosphate dehydrogenase family.</text>
</comment>
<dbReference type="PIRSF" id="PIRSF000114">
    <property type="entry name" value="Glycerol-3-P_dh"/>
    <property type="match status" value="1"/>
</dbReference>
<evidence type="ECO:0000256" key="13">
    <source>
        <dbReference type="HAMAP-Rule" id="MF_00394"/>
    </source>
</evidence>
<comment type="pathway">
    <text evidence="13">Membrane lipid metabolism; glycerophospholipid metabolism.</text>
</comment>
<feature type="domain" description="Glycerol-3-phosphate dehydrogenase NAD-dependent N-terminal" evidence="19">
    <location>
        <begin position="11"/>
        <end position="177"/>
    </location>
</feature>
<keyword evidence="3 13" id="KW-0521">NADP</keyword>
<comment type="caution">
    <text evidence="21">The sequence shown here is derived from an EMBL/GenBank/DDBJ whole genome shotgun (WGS) entry which is preliminary data.</text>
</comment>
<dbReference type="Proteomes" id="UP000545386">
    <property type="component" value="Unassembled WGS sequence"/>
</dbReference>
<dbReference type="UniPathway" id="UPA00940"/>
<feature type="binding site" evidence="13">
    <location>
        <position position="18"/>
    </location>
    <ligand>
        <name>NADPH</name>
        <dbReference type="ChEBI" id="CHEBI:57783"/>
    </ligand>
</feature>
<accession>A0A842HV52</accession>
<keyword evidence="8 13" id="KW-1208">Phospholipid metabolism</keyword>
<keyword evidence="5 13" id="KW-0520">NAD</keyword>
<evidence type="ECO:0000313" key="21">
    <source>
        <dbReference type="EMBL" id="MBC2770675.1"/>
    </source>
</evidence>
<evidence type="ECO:0000256" key="2">
    <source>
        <dbReference type="ARBA" id="ARBA00022516"/>
    </source>
</evidence>
<dbReference type="Pfam" id="PF01210">
    <property type="entry name" value="NAD_Gly3P_dh_N"/>
    <property type="match status" value="1"/>
</dbReference>
<feature type="binding site" evidence="13">
    <location>
        <position position="123"/>
    </location>
    <ligand>
        <name>NADPH</name>
        <dbReference type="ChEBI" id="CHEBI:57783"/>
    </ligand>
</feature>
<feature type="chain" id="PRO_5032294811" description="Glycerol-3-phosphate dehydrogenase [NAD(P)+]" evidence="18">
    <location>
        <begin position="25"/>
        <end position="353"/>
    </location>
</feature>
<dbReference type="NCBIfam" id="NF000940">
    <property type="entry name" value="PRK00094.1-2"/>
    <property type="match status" value="1"/>
</dbReference>
<dbReference type="GO" id="GO:0008654">
    <property type="term" value="P:phospholipid biosynthetic process"/>
    <property type="evidence" value="ECO:0007669"/>
    <property type="project" value="UniProtKB-KW"/>
</dbReference>